<evidence type="ECO:0000313" key="3">
    <source>
        <dbReference type="Proteomes" id="UP000267187"/>
    </source>
</evidence>
<organism evidence="2 3">
    <name type="scientific">Umboniibacter marinipuniceus</name>
    <dbReference type="NCBI Taxonomy" id="569599"/>
    <lineage>
        <taxon>Bacteria</taxon>
        <taxon>Pseudomonadati</taxon>
        <taxon>Pseudomonadota</taxon>
        <taxon>Gammaproteobacteria</taxon>
        <taxon>Cellvibrionales</taxon>
        <taxon>Cellvibrionaceae</taxon>
        <taxon>Umboniibacter</taxon>
    </lineage>
</organism>
<gene>
    <name evidence="2" type="ORF">DFR27_2481</name>
</gene>
<reference evidence="2 3" key="1">
    <citation type="submission" date="2018-10" db="EMBL/GenBank/DDBJ databases">
        <title>Genomic Encyclopedia of Type Strains, Phase IV (KMG-IV): sequencing the most valuable type-strain genomes for metagenomic binning, comparative biology and taxonomic classification.</title>
        <authorList>
            <person name="Goeker M."/>
        </authorList>
    </citation>
    <scope>NUCLEOTIDE SEQUENCE [LARGE SCALE GENOMIC DNA]</scope>
    <source>
        <strain evidence="2 3">DSM 25080</strain>
    </source>
</reference>
<comment type="caution">
    <text evidence="2">The sequence shown here is derived from an EMBL/GenBank/DDBJ whole genome shotgun (WGS) entry which is preliminary data.</text>
</comment>
<dbReference type="EMBL" id="REFJ01000007">
    <property type="protein sequence ID" value="RMA77661.1"/>
    <property type="molecule type" value="Genomic_DNA"/>
</dbReference>
<dbReference type="RefSeq" id="WP_121877780.1">
    <property type="nucleotide sequence ID" value="NZ_REFJ01000007.1"/>
</dbReference>
<sequence length="80" mass="8449">MKKLIAIAVIATLSTGCVFAVGTGGNKSSNCTITVNEDDSVTMRGECPSSMRVNVKKPAQSIEIEQVSDVEVEVTEAETE</sequence>
<keyword evidence="1" id="KW-0732">Signal</keyword>
<name>A0A3L9ZXP9_9GAMM</name>
<dbReference type="AlphaFoldDB" id="A0A3L9ZXP9"/>
<feature type="signal peptide" evidence="1">
    <location>
        <begin position="1"/>
        <end position="20"/>
    </location>
</feature>
<feature type="chain" id="PRO_5018336583" description="Lipoprotein" evidence="1">
    <location>
        <begin position="21"/>
        <end position="80"/>
    </location>
</feature>
<keyword evidence="3" id="KW-1185">Reference proteome</keyword>
<evidence type="ECO:0008006" key="4">
    <source>
        <dbReference type="Google" id="ProtNLM"/>
    </source>
</evidence>
<dbReference type="PROSITE" id="PS51257">
    <property type="entry name" value="PROKAR_LIPOPROTEIN"/>
    <property type="match status" value="1"/>
</dbReference>
<evidence type="ECO:0000313" key="2">
    <source>
        <dbReference type="EMBL" id="RMA77661.1"/>
    </source>
</evidence>
<dbReference type="Proteomes" id="UP000267187">
    <property type="component" value="Unassembled WGS sequence"/>
</dbReference>
<proteinExistence type="predicted"/>
<evidence type="ECO:0000256" key="1">
    <source>
        <dbReference type="SAM" id="SignalP"/>
    </source>
</evidence>
<accession>A0A3L9ZXP9</accession>
<protein>
    <recommendedName>
        <fullName evidence="4">Lipoprotein</fullName>
    </recommendedName>
</protein>